<keyword evidence="1" id="KW-0812">Transmembrane</keyword>
<accession>A0AAD7DS04</accession>
<keyword evidence="4" id="KW-1185">Reference proteome</keyword>
<feature type="transmembrane region" description="Helical" evidence="1">
    <location>
        <begin position="134"/>
        <end position="153"/>
    </location>
</feature>
<feature type="transmembrane region" description="Helical" evidence="1">
    <location>
        <begin position="230"/>
        <end position="249"/>
    </location>
</feature>
<reference evidence="3" key="1">
    <citation type="submission" date="2023-03" db="EMBL/GenBank/DDBJ databases">
        <title>Massive genome expansion in bonnet fungi (Mycena s.s.) driven by repeated elements and novel gene families across ecological guilds.</title>
        <authorList>
            <consortium name="Lawrence Berkeley National Laboratory"/>
            <person name="Harder C.B."/>
            <person name="Miyauchi S."/>
            <person name="Viragh M."/>
            <person name="Kuo A."/>
            <person name="Thoen E."/>
            <person name="Andreopoulos B."/>
            <person name="Lu D."/>
            <person name="Skrede I."/>
            <person name="Drula E."/>
            <person name="Henrissat B."/>
            <person name="Morin E."/>
            <person name="Kohler A."/>
            <person name="Barry K."/>
            <person name="LaButti K."/>
            <person name="Morin E."/>
            <person name="Salamov A."/>
            <person name="Lipzen A."/>
            <person name="Mereny Z."/>
            <person name="Hegedus B."/>
            <person name="Baldrian P."/>
            <person name="Stursova M."/>
            <person name="Weitz H."/>
            <person name="Taylor A."/>
            <person name="Grigoriev I.V."/>
            <person name="Nagy L.G."/>
            <person name="Martin F."/>
            <person name="Kauserud H."/>
        </authorList>
    </citation>
    <scope>NUCLEOTIDE SEQUENCE</scope>
    <source>
        <strain evidence="3">CBHHK067</strain>
    </source>
</reference>
<evidence type="ECO:0000259" key="2">
    <source>
        <dbReference type="Pfam" id="PF20151"/>
    </source>
</evidence>
<evidence type="ECO:0000256" key="1">
    <source>
        <dbReference type="SAM" id="Phobius"/>
    </source>
</evidence>
<feature type="transmembrane region" description="Helical" evidence="1">
    <location>
        <begin position="61"/>
        <end position="82"/>
    </location>
</feature>
<proteinExistence type="predicted"/>
<evidence type="ECO:0000313" key="3">
    <source>
        <dbReference type="EMBL" id="KAJ7698020.1"/>
    </source>
</evidence>
<keyword evidence="1" id="KW-1133">Transmembrane helix</keyword>
<organism evidence="3 4">
    <name type="scientific">Mycena rosella</name>
    <name type="common">Pink bonnet</name>
    <name type="synonym">Agaricus rosellus</name>
    <dbReference type="NCBI Taxonomy" id="1033263"/>
    <lineage>
        <taxon>Eukaryota</taxon>
        <taxon>Fungi</taxon>
        <taxon>Dikarya</taxon>
        <taxon>Basidiomycota</taxon>
        <taxon>Agaricomycotina</taxon>
        <taxon>Agaricomycetes</taxon>
        <taxon>Agaricomycetidae</taxon>
        <taxon>Agaricales</taxon>
        <taxon>Marasmiineae</taxon>
        <taxon>Mycenaceae</taxon>
        <taxon>Mycena</taxon>
    </lineage>
</organism>
<dbReference type="Pfam" id="PF20151">
    <property type="entry name" value="DUF6533"/>
    <property type="match status" value="1"/>
</dbReference>
<feature type="transmembrane region" description="Helical" evidence="1">
    <location>
        <begin position="23"/>
        <end position="49"/>
    </location>
</feature>
<dbReference type="InterPro" id="IPR045340">
    <property type="entry name" value="DUF6533"/>
</dbReference>
<sequence length="332" mass="37644">MATSSPSPLEESESLPATRPLLLYLYFCAIVILYYDHLLTLPAEVAYIWRRAKTRSAYWFFLNRYLNFFCTLPIAVFNFVQFDHVRSVFARHFFPYSINITQLRQVRAFPAGLARGAVILSLRVYAMYGLNRRILYTFCLATVVAAGIAAWAISGQNNSRDLEDYRVRGCFLPLSPSSGTRESYLAAVWEALLAYDLLIFTMILTRSSKFWLRDRPPGYSTLHLMQRDGALYFVAMSLANLSNIISFYVGGPFTKGGLSTFATRYTPRVFELRLRVAFSDAPPPPPGSVSVTMTSRLILNLHAMANRGLYLSADRPHSNLRFVRANISESDE</sequence>
<feature type="domain" description="DUF6533" evidence="2">
    <location>
        <begin position="24"/>
        <end position="66"/>
    </location>
</feature>
<feature type="transmembrane region" description="Helical" evidence="1">
    <location>
        <begin position="102"/>
        <end position="122"/>
    </location>
</feature>
<dbReference type="Proteomes" id="UP001221757">
    <property type="component" value="Unassembled WGS sequence"/>
</dbReference>
<name>A0AAD7DS04_MYCRO</name>
<dbReference type="EMBL" id="JARKIE010000027">
    <property type="protein sequence ID" value="KAJ7698020.1"/>
    <property type="molecule type" value="Genomic_DNA"/>
</dbReference>
<dbReference type="AlphaFoldDB" id="A0AAD7DS04"/>
<evidence type="ECO:0000313" key="4">
    <source>
        <dbReference type="Proteomes" id="UP001221757"/>
    </source>
</evidence>
<feature type="transmembrane region" description="Helical" evidence="1">
    <location>
        <begin position="184"/>
        <end position="205"/>
    </location>
</feature>
<comment type="caution">
    <text evidence="3">The sequence shown here is derived from an EMBL/GenBank/DDBJ whole genome shotgun (WGS) entry which is preliminary data.</text>
</comment>
<protein>
    <recommendedName>
        <fullName evidence="2">DUF6533 domain-containing protein</fullName>
    </recommendedName>
</protein>
<gene>
    <name evidence="3" type="ORF">B0H17DRAFT_1197013</name>
</gene>
<keyword evidence="1" id="KW-0472">Membrane</keyword>